<dbReference type="InterPro" id="IPR029020">
    <property type="entry name" value="Ammonium/urea_transptr"/>
</dbReference>
<accession>A0ABN9PMQ1</accession>
<evidence type="ECO:0000256" key="5">
    <source>
        <dbReference type="ARBA" id="ARBA00022989"/>
    </source>
</evidence>
<proteinExistence type="inferred from homology"/>
<evidence type="ECO:0000256" key="1">
    <source>
        <dbReference type="ARBA" id="ARBA00004141"/>
    </source>
</evidence>
<keyword evidence="11" id="KW-1185">Reference proteome</keyword>
<evidence type="ECO:0000256" key="4">
    <source>
        <dbReference type="ARBA" id="ARBA00022692"/>
    </source>
</evidence>
<feature type="transmembrane region" description="Helical" evidence="8">
    <location>
        <begin position="201"/>
        <end position="219"/>
    </location>
</feature>
<name>A0ABN9PMQ1_9DINO</name>
<keyword evidence="6 8" id="KW-0472">Membrane</keyword>
<evidence type="ECO:0000256" key="3">
    <source>
        <dbReference type="ARBA" id="ARBA00022448"/>
    </source>
</evidence>
<dbReference type="Pfam" id="PF00909">
    <property type="entry name" value="Ammonium_transp"/>
    <property type="match status" value="1"/>
</dbReference>
<organism evidence="10 11">
    <name type="scientific">Prorocentrum cordatum</name>
    <dbReference type="NCBI Taxonomy" id="2364126"/>
    <lineage>
        <taxon>Eukaryota</taxon>
        <taxon>Sar</taxon>
        <taxon>Alveolata</taxon>
        <taxon>Dinophyceae</taxon>
        <taxon>Prorocentrales</taxon>
        <taxon>Prorocentraceae</taxon>
        <taxon>Prorocentrum</taxon>
    </lineage>
</organism>
<comment type="similarity">
    <text evidence="2">Belongs to the ammonia transporter channel (TC 1.A.11.2) family.</text>
</comment>
<keyword evidence="5 8" id="KW-1133">Transmembrane helix</keyword>
<feature type="transmembrane region" description="Helical" evidence="8">
    <location>
        <begin position="148"/>
        <end position="165"/>
    </location>
</feature>
<evidence type="ECO:0000256" key="8">
    <source>
        <dbReference type="SAM" id="Phobius"/>
    </source>
</evidence>
<keyword evidence="4 8" id="KW-0812">Transmembrane</keyword>
<evidence type="ECO:0000259" key="9">
    <source>
        <dbReference type="Pfam" id="PF00909"/>
    </source>
</evidence>
<reference evidence="10" key="1">
    <citation type="submission" date="2023-10" db="EMBL/GenBank/DDBJ databases">
        <authorList>
            <person name="Chen Y."/>
            <person name="Shah S."/>
            <person name="Dougan E. K."/>
            <person name="Thang M."/>
            <person name="Chan C."/>
        </authorList>
    </citation>
    <scope>NUCLEOTIDE SEQUENCE [LARGE SCALE GENOMIC DNA]</scope>
</reference>
<evidence type="ECO:0000313" key="10">
    <source>
        <dbReference type="EMBL" id="CAK0794335.1"/>
    </source>
</evidence>
<comment type="subcellular location">
    <subcellularLocation>
        <location evidence="1">Membrane</location>
        <topology evidence="1">Multi-pass membrane protein</topology>
    </subcellularLocation>
</comment>
<gene>
    <name evidence="10" type="ORF">PCOR1329_LOCUS4380</name>
</gene>
<sequence>MSSTCERRWATRRWARGCGRTWRRGAVAERVISSTCGFSVVFMSGFVYLVVVAWTWGYGWVVHLFDVGVIGLAGSGIVHLTRGVSAVAGTVVLGPRNGRWTNPEEPDPHNLPLVMLGTFILWFGWYGFNCGSTLGMDAATCKLTAHVAMKTTIAAATGGIVVFFLRSAIYRYCDVSGLCNGILAGLMSITASRGNVESSSALSIGFVGAFVCQLASMLLRKRKIDNTVDAVPVHGACGIWGVIAAVIFDMGLDKGHFHGWSGFSCMTTDGGDCQEGLSSDASQHASS</sequence>
<evidence type="ECO:0000256" key="7">
    <source>
        <dbReference type="ARBA" id="ARBA00023177"/>
    </source>
</evidence>
<evidence type="ECO:0000256" key="2">
    <source>
        <dbReference type="ARBA" id="ARBA00005887"/>
    </source>
</evidence>
<keyword evidence="7" id="KW-0924">Ammonia transport</keyword>
<keyword evidence="3" id="KW-0813">Transport</keyword>
<dbReference type="EMBL" id="CAUYUJ010001126">
    <property type="protein sequence ID" value="CAK0794335.1"/>
    <property type="molecule type" value="Genomic_DNA"/>
</dbReference>
<dbReference type="SUPFAM" id="SSF111352">
    <property type="entry name" value="Ammonium transporter"/>
    <property type="match status" value="1"/>
</dbReference>
<evidence type="ECO:0000313" key="11">
    <source>
        <dbReference type="Proteomes" id="UP001189429"/>
    </source>
</evidence>
<evidence type="ECO:0000256" key="6">
    <source>
        <dbReference type="ARBA" id="ARBA00023136"/>
    </source>
</evidence>
<feature type="domain" description="Ammonium transporter AmtB-like" evidence="9">
    <location>
        <begin position="24"/>
        <end position="251"/>
    </location>
</feature>
<dbReference type="PANTHER" id="PTHR11730:SF6">
    <property type="entry name" value="AMMONIUM TRANSPORTER"/>
    <property type="match status" value="1"/>
</dbReference>
<feature type="transmembrane region" description="Helical" evidence="8">
    <location>
        <begin position="172"/>
        <end position="189"/>
    </location>
</feature>
<comment type="caution">
    <text evidence="10">The sequence shown here is derived from an EMBL/GenBank/DDBJ whole genome shotgun (WGS) entry which is preliminary data.</text>
</comment>
<feature type="transmembrane region" description="Helical" evidence="8">
    <location>
        <begin position="111"/>
        <end position="128"/>
    </location>
</feature>
<dbReference type="PANTHER" id="PTHR11730">
    <property type="entry name" value="AMMONIUM TRANSPORTER"/>
    <property type="match status" value="1"/>
</dbReference>
<feature type="transmembrane region" description="Helical" evidence="8">
    <location>
        <begin position="231"/>
        <end position="252"/>
    </location>
</feature>
<protein>
    <recommendedName>
        <fullName evidence="9">Ammonium transporter AmtB-like domain-containing protein</fullName>
    </recommendedName>
</protein>
<dbReference type="Gene3D" id="1.10.3430.10">
    <property type="entry name" value="Ammonium transporter AmtB like domains"/>
    <property type="match status" value="1"/>
</dbReference>
<dbReference type="Proteomes" id="UP001189429">
    <property type="component" value="Unassembled WGS sequence"/>
</dbReference>
<feature type="transmembrane region" description="Helical" evidence="8">
    <location>
        <begin position="31"/>
        <end position="56"/>
    </location>
</feature>
<dbReference type="InterPro" id="IPR024041">
    <property type="entry name" value="NH4_transpt_AmtB-like_dom"/>
</dbReference>